<dbReference type="GO" id="GO:0055085">
    <property type="term" value="P:transmembrane transport"/>
    <property type="evidence" value="ECO:0007669"/>
    <property type="project" value="InterPro"/>
</dbReference>
<dbReference type="Pfam" id="PF00528">
    <property type="entry name" value="BPD_transp_1"/>
    <property type="match status" value="1"/>
</dbReference>
<comment type="caution">
    <text evidence="9">The sequence shown here is derived from an EMBL/GenBank/DDBJ whole genome shotgun (WGS) entry which is preliminary data.</text>
</comment>
<evidence type="ECO:0000313" key="10">
    <source>
        <dbReference type="Proteomes" id="UP000601522"/>
    </source>
</evidence>
<evidence type="ECO:0000256" key="7">
    <source>
        <dbReference type="RuleBase" id="RU363032"/>
    </source>
</evidence>
<keyword evidence="5 7" id="KW-1133">Transmembrane helix</keyword>
<sequence length="328" mass="37317">MTKYILKRIMYMIFVFAAMSIILFFLYNLIPGDPARAEVEHLKETLNPEQYEKAYQDARERMGLNDKTIVRYKRWAVGVLNRDLGRSQVHKKDVTELVKTPLKNTIKINLISVFLGLAITIPLGIYCAVRRNSNFDKVVQVLTIVGYSIPAFIFGLLFIYVFAVKLKWFPVSGMGTPNLKGSSWVLFKDQLWHLGLPLMVMTLASLGGLTRYVRAAMSDALSMDYIKTARAKGLKEKTVIMSHAWRNALLPIVTLLVGWFASIFYGSLVIERMFNLNGLGKLLIDSLNSRDYNVVMAIQLLYIMVALFSNLITDISYGIVDPRVRVDR</sequence>
<evidence type="ECO:0000256" key="3">
    <source>
        <dbReference type="ARBA" id="ARBA00022475"/>
    </source>
</evidence>
<feature type="domain" description="ABC transmembrane type-1" evidence="8">
    <location>
        <begin position="102"/>
        <end position="313"/>
    </location>
</feature>
<dbReference type="GO" id="GO:0005886">
    <property type="term" value="C:plasma membrane"/>
    <property type="evidence" value="ECO:0007669"/>
    <property type="project" value="UniProtKB-SubCell"/>
</dbReference>
<reference evidence="9 10" key="1">
    <citation type="submission" date="2020-08" db="EMBL/GenBank/DDBJ databases">
        <title>Genome public.</title>
        <authorList>
            <person name="Liu C."/>
            <person name="Sun Q."/>
        </authorList>
    </citation>
    <scope>NUCLEOTIDE SEQUENCE [LARGE SCALE GENOMIC DNA]</scope>
    <source>
        <strain evidence="9 10">NSJ-26</strain>
    </source>
</reference>
<keyword evidence="2 7" id="KW-0813">Transport</keyword>
<feature type="transmembrane region" description="Helical" evidence="7">
    <location>
        <begin position="294"/>
        <end position="320"/>
    </location>
</feature>
<dbReference type="PANTHER" id="PTHR30465">
    <property type="entry name" value="INNER MEMBRANE ABC TRANSPORTER"/>
    <property type="match status" value="1"/>
</dbReference>
<feature type="transmembrane region" description="Helical" evidence="7">
    <location>
        <begin position="141"/>
        <end position="163"/>
    </location>
</feature>
<organism evidence="9 10">
    <name type="scientific">Wansuia hejianensis</name>
    <dbReference type="NCBI Taxonomy" id="2763667"/>
    <lineage>
        <taxon>Bacteria</taxon>
        <taxon>Bacillati</taxon>
        <taxon>Bacillota</taxon>
        <taxon>Clostridia</taxon>
        <taxon>Lachnospirales</taxon>
        <taxon>Lachnospiraceae</taxon>
        <taxon>Wansuia</taxon>
    </lineage>
</organism>
<keyword evidence="10" id="KW-1185">Reference proteome</keyword>
<dbReference type="InterPro" id="IPR000515">
    <property type="entry name" value="MetI-like"/>
</dbReference>
<protein>
    <submittedName>
        <fullName evidence="9">ABC transporter permease</fullName>
    </submittedName>
</protein>
<feature type="transmembrane region" description="Helical" evidence="7">
    <location>
        <begin position="108"/>
        <end position="129"/>
    </location>
</feature>
<keyword evidence="6 7" id="KW-0472">Membrane</keyword>
<comment type="similarity">
    <text evidence="7">Belongs to the binding-protein-dependent transport system permease family.</text>
</comment>
<feature type="transmembrane region" description="Helical" evidence="7">
    <location>
        <begin position="9"/>
        <end position="30"/>
    </location>
</feature>
<keyword evidence="3" id="KW-1003">Cell membrane</keyword>
<evidence type="ECO:0000256" key="6">
    <source>
        <dbReference type="ARBA" id="ARBA00023136"/>
    </source>
</evidence>
<evidence type="ECO:0000259" key="8">
    <source>
        <dbReference type="PROSITE" id="PS50928"/>
    </source>
</evidence>
<dbReference type="InterPro" id="IPR035906">
    <property type="entry name" value="MetI-like_sf"/>
</dbReference>
<accession>A0A926INB5</accession>
<keyword evidence="4 7" id="KW-0812">Transmembrane</keyword>
<dbReference type="PANTHER" id="PTHR30465:SF0">
    <property type="entry name" value="OLIGOPEPTIDE TRANSPORT SYSTEM PERMEASE PROTEIN APPB"/>
    <property type="match status" value="1"/>
</dbReference>
<proteinExistence type="inferred from homology"/>
<evidence type="ECO:0000256" key="2">
    <source>
        <dbReference type="ARBA" id="ARBA00022448"/>
    </source>
</evidence>
<name>A0A926INB5_9FIRM</name>
<dbReference type="Gene3D" id="1.10.3720.10">
    <property type="entry name" value="MetI-like"/>
    <property type="match status" value="1"/>
</dbReference>
<comment type="subcellular location">
    <subcellularLocation>
        <location evidence="1 7">Cell membrane</location>
        <topology evidence="1 7">Multi-pass membrane protein</topology>
    </subcellularLocation>
</comment>
<dbReference type="Proteomes" id="UP000601522">
    <property type="component" value="Unassembled WGS sequence"/>
</dbReference>
<dbReference type="SUPFAM" id="SSF161098">
    <property type="entry name" value="MetI-like"/>
    <property type="match status" value="1"/>
</dbReference>
<evidence type="ECO:0000313" key="9">
    <source>
        <dbReference type="EMBL" id="MBC8591496.1"/>
    </source>
</evidence>
<dbReference type="CDD" id="cd06261">
    <property type="entry name" value="TM_PBP2"/>
    <property type="match status" value="1"/>
</dbReference>
<gene>
    <name evidence="9" type="ORF">H8689_10270</name>
</gene>
<evidence type="ECO:0000256" key="1">
    <source>
        <dbReference type="ARBA" id="ARBA00004651"/>
    </source>
</evidence>
<dbReference type="PROSITE" id="PS50928">
    <property type="entry name" value="ABC_TM1"/>
    <property type="match status" value="1"/>
</dbReference>
<dbReference type="InterPro" id="IPR045621">
    <property type="entry name" value="BPD_transp_1_N"/>
</dbReference>
<evidence type="ECO:0000256" key="5">
    <source>
        <dbReference type="ARBA" id="ARBA00022989"/>
    </source>
</evidence>
<dbReference type="Pfam" id="PF19300">
    <property type="entry name" value="BPD_transp_1_N"/>
    <property type="match status" value="1"/>
</dbReference>
<feature type="transmembrane region" description="Helical" evidence="7">
    <location>
        <begin position="191"/>
        <end position="213"/>
    </location>
</feature>
<dbReference type="RefSeq" id="WP_249324359.1">
    <property type="nucleotide sequence ID" value="NZ_JACRTK010000004.1"/>
</dbReference>
<evidence type="ECO:0000256" key="4">
    <source>
        <dbReference type="ARBA" id="ARBA00022692"/>
    </source>
</evidence>
<dbReference type="EMBL" id="JACRTK010000004">
    <property type="protein sequence ID" value="MBC8591496.1"/>
    <property type="molecule type" value="Genomic_DNA"/>
</dbReference>
<dbReference type="AlphaFoldDB" id="A0A926INB5"/>
<feature type="transmembrane region" description="Helical" evidence="7">
    <location>
        <begin position="248"/>
        <end position="274"/>
    </location>
</feature>